<keyword evidence="4" id="KW-1185">Reference proteome</keyword>
<evidence type="ECO:0000259" key="2">
    <source>
        <dbReference type="Pfam" id="PF04754"/>
    </source>
</evidence>
<dbReference type="AlphaFoldDB" id="V2Y705"/>
<gene>
    <name evidence="3" type="ORF">GCWU0000282_001044</name>
</gene>
<dbReference type="Pfam" id="PF04754">
    <property type="entry name" value="Transposase_31"/>
    <property type="match status" value="1"/>
</dbReference>
<comment type="caution">
    <text evidence="3">The sequence shown here is derived from an EMBL/GenBank/DDBJ whole genome shotgun (WGS) entry which is preliminary data.</text>
</comment>
<dbReference type="HOGENOM" id="CLU_066636_1_0_9"/>
<dbReference type="Proteomes" id="UP000018227">
    <property type="component" value="Unassembled WGS sequence"/>
</dbReference>
<sequence length="297" mass="34077">MKVKDIAEKYLLSYNDVFADIVNGAVFGGEEIVKSNELADANGITQFKDDQNIHHEQVRDIAKFWKKNEVIFSFIGIENQSAPDKDMILRIISYDGATYKSQMGNESIYPVLTIVIYWGKYEWKAPVSLQERINCPRELADIIPDYRFKLIDIGRLSGKELIKFKSDFRLVAEFIARQKEYKPGKEEIKHPEELLDLLDLLAGDKRFKELKGKVKNIRKEGRIINMCELLDEIENRGIEKGIEQGIEQGIEKGIEKGRSEGEETATLRIAKKFKDSNVSIDIIMKATGLTKEEIEEL</sequence>
<reference evidence="3 4" key="1">
    <citation type="submission" date="2013-06" db="EMBL/GenBank/DDBJ databases">
        <authorList>
            <person name="Weinstock G."/>
            <person name="Sodergren E."/>
            <person name="Clifton S."/>
            <person name="Fulton L."/>
            <person name="Fulton B."/>
            <person name="Courtney L."/>
            <person name="Fronick C."/>
            <person name="Harrison M."/>
            <person name="Strong C."/>
            <person name="Farmer C."/>
            <person name="Delahaunty K."/>
            <person name="Markovic C."/>
            <person name="Hall O."/>
            <person name="Minx P."/>
            <person name="Tomlinson C."/>
            <person name="Mitreva M."/>
            <person name="Nelson J."/>
            <person name="Hou S."/>
            <person name="Wollam A."/>
            <person name="Pepin K.H."/>
            <person name="Johnson M."/>
            <person name="Bhonagiri V."/>
            <person name="Nash W.E."/>
            <person name="Warren W."/>
            <person name="Chinwalla A."/>
            <person name="Mardis E.R."/>
            <person name="Wilson R.K."/>
        </authorList>
    </citation>
    <scope>NUCLEOTIDE SEQUENCE [LARGE SCALE GENOMIC DNA]</scope>
    <source>
        <strain evidence="3 4">ATCC 51271</strain>
    </source>
</reference>
<dbReference type="RefSeq" id="WP_023353926.1">
    <property type="nucleotide sequence ID" value="NZ_KI535367.1"/>
</dbReference>
<dbReference type="GO" id="GO:1990238">
    <property type="term" value="F:double-stranded DNA endonuclease activity"/>
    <property type="evidence" value="ECO:0007669"/>
    <property type="project" value="TreeGrafter"/>
</dbReference>
<dbReference type="InterPro" id="IPR006842">
    <property type="entry name" value="Transposase_31"/>
</dbReference>
<dbReference type="PANTHER" id="PTHR34611">
    <property type="match status" value="1"/>
</dbReference>
<dbReference type="InterPro" id="IPR010106">
    <property type="entry name" value="RpnA"/>
</dbReference>
<organism evidence="3 4">
    <name type="scientific">Catonella morbi ATCC 51271</name>
    <dbReference type="NCBI Taxonomy" id="592026"/>
    <lineage>
        <taxon>Bacteria</taxon>
        <taxon>Bacillati</taxon>
        <taxon>Bacillota</taxon>
        <taxon>Clostridia</taxon>
        <taxon>Lachnospirales</taxon>
        <taxon>Lachnospiraceae</taxon>
        <taxon>Catonella</taxon>
    </lineage>
</organism>
<dbReference type="InterPro" id="IPR051699">
    <property type="entry name" value="Rpn/YhgA-like_nuclease"/>
</dbReference>
<dbReference type="PANTHER" id="PTHR34611:SF2">
    <property type="entry name" value="INACTIVE RECOMBINATION-PROMOTING NUCLEASE-LIKE PROTEIN RPNE-RELATED"/>
    <property type="match status" value="1"/>
</dbReference>
<evidence type="ECO:0000313" key="4">
    <source>
        <dbReference type="Proteomes" id="UP000018227"/>
    </source>
</evidence>
<dbReference type="OrthoDB" id="2027750at2"/>
<dbReference type="eggNOG" id="COG5464">
    <property type="taxonomic scope" value="Bacteria"/>
</dbReference>
<dbReference type="STRING" id="592026.GCWU0000282_001044"/>
<feature type="domain" description="Transposase (putative) YhgA-like" evidence="2">
    <location>
        <begin position="72"/>
        <end position="171"/>
    </location>
</feature>
<dbReference type="GO" id="GO:0006310">
    <property type="term" value="P:DNA recombination"/>
    <property type="evidence" value="ECO:0007669"/>
    <property type="project" value="TreeGrafter"/>
</dbReference>
<evidence type="ECO:0000313" key="3">
    <source>
        <dbReference type="EMBL" id="ESL03877.1"/>
    </source>
</evidence>
<dbReference type="EMBL" id="ACIL03000007">
    <property type="protein sequence ID" value="ESL03877.1"/>
    <property type="molecule type" value="Genomic_DNA"/>
</dbReference>
<comment type="similarity">
    <text evidence="1">Belongs to the Rpn/YhgA-like nuclease family.</text>
</comment>
<protein>
    <recommendedName>
        <fullName evidence="2">Transposase (putative) YhgA-like domain-containing protein</fullName>
    </recommendedName>
</protein>
<accession>V2Y705</accession>
<name>V2Y705_9FIRM</name>
<evidence type="ECO:0000256" key="1">
    <source>
        <dbReference type="ARBA" id="ARBA00009787"/>
    </source>
</evidence>
<dbReference type="NCBIfam" id="TIGR01784">
    <property type="entry name" value="T_den_put_tspse"/>
    <property type="match status" value="1"/>
</dbReference>
<proteinExistence type="inferred from homology"/>